<name>H8YVH5_9GAMM</name>
<reference evidence="4" key="1">
    <citation type="submission" date="2011-06" db="EMBL/GenBank/DDBJ databases">
        <authorList>
            <consortium name="US DOE Joint Genome Institute (JGI-PGF)"/>
            <person name="Lucas S."/>
            <person name="Han J."/>
            <person name="Lapidus A."/>
            <person name="Cheng J.-F."/>
            <person name="Goodwin L."/>
            <person name="Pitluck S."/>
            <person name="Peters L."/>
            <person name="Land M.L."/>
            <person name="Hauser L."/>
            <person name="Vogl K."/>
            <person name="Liu Z."/>
            <person name="Overmann J."/>
            <person name="Frigaard N.-U."/>
            <person name="Bryant D.A."/>
            <person name="Woyke T.J."/>
        </authorList>
    </citation>
    <scope>NUCLEOTIDE SEQUENCE [LARGE SCALE GENOMIC DNA]</scope>
    <source>
        <strain evidence="4">970</strain>
    </source>
</reference>
<feature type="region of interest" description="Disordered" evidence="1">
    <location>
        <begin position="45"/>
        <end position="88"/>
    </location>
</feature>
<accession>H8YVH5</accession>
<proteinExistence type="predicted"/>
<dbReference type="InterPro" id="IPR039555">
    <property type="entry name" value="TraF/TrbB"/>
</dbReference>
<dbReference type="STRING" id="631362.Thi970DRAFT_00050"/>
<evidence type="ECO:0000313" key="3">
    <source>
        <dbReference type="EMBL" id="EIC23915.1"/>
    </source>
</evidence>
<dbReference type="EMBL" id="JH603163">
    <property type="protein sequence ID" value="EIC23915.1"/>
    <property type="molecule type" value="Genomic_DNA"/>
</dbReference>
<sequence length="348" mass="38621">MNTILIPLLMLSGTLVLCSTVHAQTEPTSPRFYERGAEGWFWYAEQPPEPEEELEPPPDPPPTPAPEEVAEQPPAPETPSNQPGPTPLSAAWLRANLERYRDVAIDDPSPQNVSLYLYLQRLAIDKAERFAEASQRAVWSDPFLDETTRRPLATFAANLVNREAANQRDQALTKTAQVAGLWFLYRSDCPYCEAQAPLLELLANRYGFDVQAISLDGRPLPSGSFPDFRTDSGQARALGVVSTPALFLVRPPDGIKPLSQGVLSLAELQQRIVQTAADAGWIDPRWLERSRARVTALRLDTSTFSDPDLAEDPERLLEHLRGQRRAIPNPPVTEPLIPSPTHHRLGGH</sequence>
<feature type="compositionally biased region" description="Pro residues" evidence="1">
    <location>
        <begin position="73"/>
        <end position="86"/>
    </location>
</feature>
<evidence type="ECO:0000256" key="2">
    <source>
        <dbReference type="SAM" id="SignalP"/>
    </source>
</evidence>
<dbReference type="InterPro" id="IPR036249">
    <property type="entry name" value="Thioredoxin-like_sf"/>
</dbReference>
<reference evidence="3 4" key="2">
    <citation type="submission" date="2011-11" db="EMBL/GenBank/DDBJ databases">
        <authorList>
            <consortium name="US DOE Joint Genome Institute"/>
            <person name="Lucas S."/>
            <person name="Han J."/>
            <person name="Lapidus A."/>
            <person name="Cheng J.-F."/>
            <person name="Goodwin L."/>
            <person name="Pitluck S."/>
            <person name="Peters L."/>
            <person name="Ovchinnikova G."/>
            <person name="Zhang X."/>
            <person name="Detter J.C."/>
            <person name="Han C."/>
            <person name="Tapia R."/>
            <person name="Land M."/>
            <person name="Hauser L."/>
            <person name="Kyrpides N."/>
            <person name="Ivanova N."/>
            <person name="Pagani I."/>
            <person name="Vogl K."/>
            <person name="Liu Z."/>
            <person name="Overmann J."/>
            <person name="Frigaard N.-U."/>
            <person name="Bryant D."/>
            <person name="Woyke T."/>
        </authorList>
    </citation>
    <scope>NUCLEOTIDE SEQUENCE [LARGE SCALE GENOMIC DNA]</scope>
    <source>
        <strain evidence="3 4">970</strain>
    </source>
</reference>
<feature type="chain" id="PRO_5003617987" evidence="2">
    <location>
        <begin position="24"/>
        <end position="348"/>
    </location>
</feature>
<dbReference type="Gene3D" id="3.40.30.10">
    <property type="entry name" value="Glutaredoxin"/>
    <property type="match status" value="1"/>
</dbReference>
<evidence type="ECO:0000256" key="1">
    <source>
        <dbReference type="SAM" id="MobiDB-lite"/>
    </source>
</evidence>
<gene>
    <name evidence="3" type="ORF">Thi970DRAFT_00050</name>
</gene>
<feature type="signal peptide" evidence="2">
    <location>
        <begin position="1"/>
        <end position="23"/>
    </location>
</feature>
<dbReference type="eggNOG" id="COG0526">
    <property type="taxonomic scope" value="Bacteria"/>
</dbReference>
<evidence type="ECO:0000313" key="4">
    <source>
        <dbReference type="Proteomes" id="UP000002964"/>
    </source>
</evidence>
<dbReference type="InterPro" id="IPR014111">
    <property type="entry name" value="T4SS_TraF-like"/>
</dbReference>
<dbReference type="Pfam" id="PF13728">
    <property type="entry name" value="TraF"/>
    <property type="match status" value="1"/>
</dbReference>
<dbReference type="AlphaFoldDB" id="H8YVH5"/>
<protein>
    <submittedName>
        <fullName evidence="3">TraF-like protein</fullName>
    </submittedName>
</protein>
<dbReference type="HOGENOM" id="CLU_068456_2_1_6"/>
<dbReference type="SUPFAM" id="SSF52833">
    <property type="entry name" value="Thioredoxin-like"/>
    <property type="match status" value="1"/>
</dbReference>
<feature type="region of interest" description="Disordered" evidence="1">
    <location>
        <begin position="322"/>
        <end position="348"/>
    </location>
</feature>
<keyword evidence="4" id="KW-1185">Reference proteome</keyword>
<dbReference type="Proteomes" id="UP000002964">
    <property type="component" value="Unassembled WGS sequence"/>
</dbReference>
<dbReference type="NCBIfam" id="TIGR02740">
    <property type="entry name" value="TraF-like"/>
    <property type="match status" value="1"/>
</dbReference>
<keyword evidence="2" id="KW-0732">Signal</keyword>
<organism evidence="3 4">
    <name type="scientific">Thiorhodovibrio frisius</name>
    <dbReference type="NCBI Taxonomy" id="631362"/>
    <lineage>
        <taxon>Bacteria</taxon>
        <taxon>Pseudomonadati</taxon>
        <taxon>Pseudomonadota</taxon>
        <taxon>Gammaproteobacteria</taxon>
        <taxon>Chromatiales</taxon>
        <taxon>Chromatiaceae</taxon>
        <taxon>Thiorhodovibrio</taxon>
    </lineage>
</organism>